<evidence type="ECO:0000256" key="1">
    <source>
        <dbReference type="SAM" id="MobiDB-lite"/>
    </source>
</evidence>
<dbReference type="Proteomes" id="UP001225906">
    <property type="component" value="Unassembled WGS sequence"/>
</dbReference>
<evidence type="ECO:0000256" key="2">
    <source>
        <dbReference type="SAM" id="Phobius"/>
    </source>
</evidence>
<evidence type="ECO:0008006" key="5">
    <source>
        <dbReference type="Google" id="ProtNLM"/>
    </source>
</evidence>
<evidence type="ECO:0000313" key="4">
    <source>
        <dbReference type="Proteomes" id="UP001225906"/>
    </source>
</evidence>
<organism evidence="3 4">
    <name type="scientific">Methylophilus aquaticus</name>
    <dbReference type="NCBI Taxonomy" id="1971610"/>
    <lineage>
        <taxon>Bacteria</taxon>
        <taxon>Pseudomonadati</taxon>
        <taxon>Pseudomonadota</taxon>
        <taxon>Betaproteobacteria</taxon>
        <taxon>Nitrosomonadales</taxon>
        <taxon>Methylophilaceae</taxon>
        <taxon>Methylophilus</taxon>
    </lineage>
</organism>
<keyword evidence="2" id="KW-0812">Transmembrane</keyword>
<comment type="caution">
    <text evidence="3">The sequence shown here is derived from an EMBL/GenBank/DDBJ whole genome shotgun (WGS) entry which is preliminary data.</text>
</comment>
<keyword evidence="4" id="KW-1185">Reference proteome</keyword>
<feature type="region of interest" description="Disordered" evidence="1">
    <location>
        <begin position="117"/>
        <end position="143"/>
    </location>
</feature>
<name>A0ABT9JQA9_9PROT</name>
<dbReference type="RefSeq" id="WP_306388450.1">
    <property type="nucleotide sequence ID" value="NZ_JAVCAP010000002.1"/>
</dbReference>
<gene>
    <name evidence="3" type="ORF">Q9291_02685</name>
</gene>
<evidence type="ECO:0000313" key="3">
    <source>
        <dbReference type="EMBL" id="MDP8566748.1"/>
    </source>
</evidence>
<proteinExistence type="predicted"/>
<accession>A0ABT9JQA9</accession>
<feature type="transmembrane region" description="Helical" evidence="2">
    <location>
        <begin position="96"/>
        <end position="117"/>
    </location>
</feature>
<protein>
    <recommendedName>
        <fullName evidence="5">DUF2946 domain-containing protein</fullName>
    </recommendedName>
</protein>
<dbReference type="EMBL" id="JAVCAP010000002">
    <property type="protein sequence ID" value="MDP8566748.1"/>
    <property type="molecule type" value="Genomic_DNA"/>
</dbReference>
<sequence>MKFYRPWIALLTLWFALLQTVAPLMHAHAAGENPADDGPHMHMMEVPALQEASVERKHPFHWHVHASKSHGQIIGLSQAISEKDWLQIWSEIDSQLLLFAILPALIALVFSTSIFHPSGQPPSARRRSLTSSSPHAPRAPPFA</sequence>
<keyword evidence="2" id="KW-1133">Transmembrane helix</keyword>
<reference evidence="4" key="1">
    <citation type="journal article" date="2019" name="Int. J. Syst. Evol. Microbiol.">
        <title>The Global Catalogue of Microorganisms (GCM) 10K type strain sequencing project: providing services to taxonomists for standard genome sequencing and annotation.</title>
        <authorList>
            <consortium name="The Broad Institute Genomics Platform"/>
            <consortium name="The Broad Institute Genome Sequencing Center for Infectious Disease"/>
            <person name="Wu L."/>
            <person name="Ma J."/>
        </authorList>
    </citation>
    <scope>NUCLEOTIDE SEQUENCE [LARGE SCALE GENOMIC DNA]</scope>
    <source>
        <strain evidence="4">VKM B-3159</strain>
    </source>
</reference>
<keyword evidence="2" id="KW-0472">Membrane</keyword>